<dbReference type="EMBL" id="OC321093">
    <property type="protein sequence ID" value="CAD7409416.1"/>
    <property type="molecule type" value="Genomic_DNA"/>
</dbReference>
<dbReference type="AlphaFoldDB" id="A0A7R9DA86"/>
<feature type="compositionally biased region" description="Basic and acidic residues" evidence="1">
    <location>
        <begin position="104"/>
        <end position="113"/>
    </location>
</feature>
<gene>
    <name evidence="2" type="ORF">TCEB3V08_LOCUS10010</name>
</gene>
<organism evidence="2">
    <name type="scientific">Timema cristinae</name>
    <name type="common">Walking stick</name>
    <dbReference type="NCBI Taxonomy" id="61476"/>
    <lineage>
        <taxon>Eukaryota</taxon>
        <taxon>Metazoa</taxon>
        <taxon>Ecdysozoa</taxon>
        <taxon>Arthropoda</taxon>
        <taxon>Hexapoda</taxon>
        <taxon>Insecta</taxon>
        <taxon>Pterygota</taxon>
        <taxon>Neoptera</taxon>
        <taxon>Polyneoptera</taxon>
        <taxon>Phasmatodea</taxon>
        <taxon>Timematodea</taxon>
        <taxon>Timematoidea</taxon>
        <taxon>Timematidae</taxon>
        <taxon>Timema</taxon>
    </lineage>
</organism>
<name>A0A7R9DA86_TIMCR</name>
<sequence length="285" mass="30750">MLLPKHKLTTTAWPVPEMLDSMTTQHNTILTYVLELGSQPSGGGTCWGQEFPPPNPLVEEICVDPHETTVHYAGKWASPPTHTTLSRNLPHEGGTNSCPLLRLHNIESTHDPESLNDETVGKYSPSGQSSPGTLQSGQQPSNGMRHIPQLSSLATQRHVATPVHSGTHSHRKQVMGNTGSGAATPGRDHHHKPGDPPPSSPGKDGGQAFVFDKKPATKLVFQSSHEEEEPYYTKDQTQVRVQYGIVPTVAPDSLSLDCVGPSDAPGAQLETLQTHFGCVGSFLYR</sequence>
<evidence type="ECO:0000256" key="1">
    <source>
        <dbReference type="SAM" id="MobiDB-lite"/>
    </source>
</evidence>
<proteinExistence type="predicted"/>
<protein>
    <submittedName>
        <fullName evidence="2">Uncharacterized protein</fullName>
    </submittedName>
</protein>
<feature type="compositionally biased region" description="Polar residues" evidence="1">
    <location>
        <begin position="125"/>
        <end position="142"/>
    </location>
</feature>
<evidence type="ECO:0000313" key="2">
    <source>
        <dbReference type="EMBL" id="CAD7409416.1"/>
    </source>
</evidence>
<feature type="region of interest" description="Disordered" evidence="1">
    <location>
        <begin position="73"/>
        <end position="209"/>
    </location>
</feature>
<accession>A0A7R9DA86</accession>
<reference evidence="2" key="1">
    <citation type="submission" date="2020-11" db="EMBL/GenBank/DDBJ databases">
        <authorList>
            <person name="Tran Van P."/>
        </authorList>
    </citation>
    <scope>NUCLEOTIDE SEQUENCE</scope>
</reference>